<dbReference type="PROSITE" id="PS51448">
    <property type="entry name" value="P_TREFOIL_2"/>
    <property type="match status" value="1"/>
</dbReference>
<comment type="subunit">
    <text evidence="8">Monomer. Homodimer; disulfide-linked.</text>
</comment>
<comment type="function">
    <text evidence="9">Involved in the maintenance and repair of the intestinal mucosa. Promotes the mobility of epithelial cells in healing processes (motogen).</text>
</comment>
<evidence type="ECO:0000256" key="12">
    <source>
        <dbReference type="PROSITE-ProRule" id="PRU00779"/>
    </source>
</evidence>
<dbReference type="PRINTS" id="PR00680">
    <property type="entry name" value="PTREFOIL"/>
</dbReference>
<evidence type="ECO:0000256" key="8">
    <source>
        <dbReference type="ARBA" id="ARBA00025943"/>
    </source>
</evidence>
<proteinExistence type="predicted"/>
<evidence type="ECO:0000256" key="1">
    <source>
        <dbReference type="ARBA" id="ARBA00004496"/>
    </source>
</evidence>
<dbReference type="Proteomes" id="UP000694407">
    <property type="component" value="Unplaced"/>
</dbReference>
<feature type="disulfide bond" evidence="12">
    <location>
        <begin position="96"/>
        <end position="111"/>
    </location>
</feature>
<feature type="disulfide bond" evidence="12">
    <location>
        <begin position="86"/>
        <end position="112"/>
    </location>
</feature>
<comment type="subcellular location">
    <subcellularLocation>
        <location evidence="1">Cytoplasm</location>
    </subcellularLocation>
    <subcellularLocation>
        <location evidence="2">Secreted</location>
        <location evidence="2">Extracellular space</location>
        <location evidence="2">Extracellular matrix</location>
    </subcellularLocation>
</comment>
<evidence type="ECO:0000256" key="10">
    <source>
        <dbReference type="ARBA" id="ARBA00039614"/>
    </source>
</evidence>
<dbReference type="Gene3D" id="4.10.110.10">
    <property type="entry name" value="Spasmolytic Protein, domain 1"/>
    <property type="match status" value="1"/>
</dbReference>
<reference evidence="15" key="1">
    <citation type="submission" date="2025-08" db="UniProtKB">
        <authorList>
            <consortium name="Ensembl"/>
        </authorList>
    </citation>
    <scope>IDENTIFICATION</scope>
</reference>
<protein>
    <recommendedName>
        <fullName evidence="10">Trefoil factor 3</fullName>
    </recommendedName>
    <alternativeName>
        <fullName evidence="11">Intestinal trefoil factor</fullName>
    </alternativeName>
</protein>
<keyword evidence="4" id="KW-0964">Secreted</keyword>
<dbReference type="InterPro" id="IPR017957">
    <property type="entry name" value="P_trefoil_CS"/>
</dbReference>
<dbReference type="GO" id="GO:0005737">
    <property type="term" value="C:cytoplasm"/>
    <property type="evidence" value="ECO:0007669"/>
    <property type="project" value="UniProtKB-SubCell"/>
</dbReference>
<evidence type="ECO:0000256" key="6">
    <source>
        <dbReference type="ARBA" id="ARBA00022729"/>
    </source>
</evidence>
<feature type="disulfide bond" evidence="12">
    <location>
        <begin position="106"/>
        <end position="123"/>
    </location>
</feature>
<keyword evidence="13" id="KW-0812">Transmembrane</keyword>
<evidence type="ECO:0000256" key="4">
    <source>
        <dbReference type="ARBA" id="ARBA00022525"/>
    </source>
</evidence>
<dbReference type="PROSITE" id="PS00025">
    <property type="entry name" value="P_TREFOIL_1"/>
    <property type="match status" value="1"/>
</dbReference>
<dbReference type="GeneTree" id="ENSGT01070000254068"/>
<dbReference type="Ensembl" id="ENSMMMT00000013385.1">
    <property type="protein sequence ID" value="ENSMMMP00000011720.1"/>
    <property type="gene ID" value="ENSMMMG00000010491.1"/>
</dbReference>
<evidence type="ECO:0000256" key="3">
    <source>
        <dbReference type="ARBA" id="ARBA00022490"/>
    </source>
</evidence>
<keyword evidence="16" id="KW-1185">Reference proteome</keyword>
<keyword evidence="13" id="KW-1133">Transmembrane helix</keyword>
<dbReference type="CDD" id="cd00111">
    <property type="entry name" value="Trefoil"/>
    <property type="match status" value="2"/>
</dbReference>
<evidence type="ECO:0000256" key="5">
    <source>
        <dbReference type="ARBA" id="ARBA00022530"/>
    </source>
</evidence>
<dbReference type="InterPro" id="IPR044913">
    <property type="entry name" value="P_trefoil_dom_sf"/>
</dbReference>
<evidence type="ECO:0000313" key="15">
    <source>
        <dbReference type="Ensembl" id="ENSMMMP00000011720.1"/>
    </source>
</evidence>
<keyword evidence="3" id="KW-0963">Cytoplasm</keyword>
<dbReference type="InterPro" id="IPR000519">
    <property type="entry name" value="P_trefoil_dom"/>
</dbReference>
<keyword evidence="7 12" id="KW-1015">Disulfide bond</keyword>
<evidence type="ECO:0000256" key="11">
    <source>
        <dbReference type="ARBA" id="ARBA00041357"/>
    </source>
</evidence>
<keyword evidence="5" id="KW-0272">Extracellular matrix</keyword>
<accession>A0A8C5ZCQ7</accession>
<sequence>MIKLPWPWEPGILQAALGCILAAFLVLGLCILVGARNLLNLPTALCRCWRMNPSERKSCGLSGIPKEWRFNIGCCYDPNLVGFPGCVVSGSERVDCGYPAISQEDCTNRCCCFDSSIRGVPWCFKPLRKPGKSSMTNCSVKICFYSC</sequence>
<evidence type="ECO:0000259" key="14">
    <source>
        <dbReference type="PROSITE" id="PS51448"/>
    </source>
</evidence>
<dbReference type="InterPro" id="IPR017994">
    <property type="entry name" value="P_trefoil_chordata"/>
</dbReference>
<keyword evidence="6" id="KW-0732">Signal</keyword>
<dbReference type="SUPFAM" id="SSF57492">
    <property type="entry name" value="Trefoil"/>
    <property type="match status" value="2"/>
</dbReference>
<dbReference type="AlphaFoldDB" id="A0A8C5ZCQ7"/>
<feature type="transmembrane region" description="Helical" evidence="13">
    <location>
        <begin position="12"/>
        <end position="35"/>
    </location>
</feature>
<dbReference type="PANTHER" id="PTHR13826">
    <property type="entry name" value="INTESTINAL TREFOIL FACTOR-RELATED"/>
    <property type="match status" value="1"/>
</dbReference>
<dbReference type="FunFam" id="4.10.110.10:FF:000006">
    <property type="entry name" value="Trefoil factor 1"/>
    <property type="match status" value="1"/>
</dbReference>
<dbReference type="Pfam" id="PF00088">
    <property type="entry name" value="Trefoil"/>
    <property type="match status" value="1"/>
</dbReference>
<dbReference type="GO" id="GO:0005615">
    <property type="term" value="C:extracellular space"/>
    <property type="evidence" value="ECO:0007669"/>
    <property type="project" value="TreeGrafter"/>
</dbReference>
<dbReference type="GO" id="GO:0030277">
    <property type="term" value="P:maintenance of gastrointestinal epithelium"/>
    <property type="evidence" value="ECO:0007669"/>
    <property type="project" value="TreeGrafter"/>
</dbReference>
<evidence type="ECO:0000256" key="13">
    <source>
        <dbReference type="SAM" id="Phobius"/>
    </source>
</evidence>
<evidence type="ECO:0000256" key="2">
    <source>
        <dbReference type="ARBA" id="ARBA00004498"/>
    </source>
</evidence>
<evidence type="ECO:0000313" key="16">
    <source>
        <dbReference type="Proteomes" id="UP000694407"/>
    </source>
</evidence>
<keyword evidence="13" id="KW-0472">Membrane</keyword>
<organism evidence="15 16">
    <name type="scientific">Marmota marmota marmota</name>
    <name type="common">Alpine marmot</name>
    <dbReference type="NCBI Taxonomy" id="9994"/>
    <lineage>
        <taxon>Eukaryota</taxon>
        <taxon>Metazoa</taxon>
        <taxon>Chordata</taxon>
        <taxon>Craniata</taxon>
        <taxon>Vertebrata</taxon>
        <taxon>Euteleostomi</taxon>
        <taxon>Mammalia</taxon>
        <taxon>Eutheria</taxon>
        <taxon>Euarchontoglires</taxon>
        <taxon>Glires</taxon>
        <taxon>Rodentia</taxon>
        <taxon>Sciuromorpha</taxon>
        <taxon>Sciuridae</taxon>
        <taxon>Xerinae</taxon>
        <taxon>Marmotini</taxon>
        <taxon>Marmota</taxon>
    </lineage>
</organism>
<dbReference type="PANTHER" id="PTHR13826:SF16">
    <property type="entry name" value="TREFOIL FACTOR 3"/>
    <property type="match status" value="1"/>
</dbReference>
<dbReference type="SMART" id="SM00018">
    <property type="entry name" value="PD"/>
    <property type="match status" value="2"/>
</dbReference>
<name>A0A8C5ZCQ7_MARMA</name>
<evidence type="ECO:0000256" key="7">
    <source>
        <dbReference type="ARBA" id="ARBA00023157"/>
    </source>
</evidence>
<evidence type="ECO:0000256" key="9">
    <source>
        <dbReference type="ARBA" id="ARBA00037501"/>
    </source>
</evidence>
<reference evidence="15" key="2">
    <citation type="submission" date="2025-09" db="UniProtKB">
        <authorList>
            <consortium name="Ensembl"/>
        </authorList>
    </citation>
    <scope>IDENTIFICATION</scope>
</reference>
<feature type="domain" description="P-type" evidence="14">
    <location>
        <begin position="84"/>
        <end position="127"/>
    </location>
</feature>